<feature type="domain" description="Mannitol dehydrogenase C-terminal" evidence="4">
    <location>
        <begin position="214"/>
        <end position="371"/>
    </location>
</feature>
<dbReference type="AlphaFoldDB" id="A0AAE4APG9"/>
<dbReference type="InterPro" id="IPR008927">
    <property type="entry name" value="6-PGluconate_DH-like_C_sf"/>
</dbReference>
<dbReference type="InterPro" id="IPR013118">
    <property type="entry name" value="Mannitol_DH_C"/>
</dbReference>
<dbReference type="GO" id="GO:0005829">
    <property type="term" value="C:cytosol"/>
    <property type="evidence" value="ECO:0007669"/>
    <property type="project" value="TreeGrafter"/>
</dbReference>
<dbReference type="PRINTS" id="PR00084">
    <property type="entry name" value="MTLDHDRGNASE"/>
</dbReference>
<organism evidence="5 6">
    <name type="scientific">Oligosphaera ethanolica</name>
    <dbReference type="NCBI Taxonomy" id="760260"/>
    <lineage>
        <taxon>Bacteria</taxon>
        <taxon>Pseudomonadati</taxon>
        <taxon>Lentisphaerota</taxon>
        <taxon>Oligosphaeria</taxon>
        <taxon>Oligosphaerales</taxon>
        <taxon>Oligosphaeraceae</taxon>
        <taxon>Oligosphaera</taxon>
    </lineage>
</organism>
<gene>
    <name evidence="5" type="ORF">J3R75_003431</name>
</gene>
<protein>
    <submittedName>
        <fullName evidence="5">Mannitol-1-phosphate 5-dehydrogenase</fullName>
        <ecNumber evidence="5">1.1.1.17</ecNumber>
    </submittedName>
</protein>
<dbReference type="EMBL" id="JAUSVL010000001">
    <property type="protein sequence ID" value="MDQ0291324.1"/>
    <property type="molecule type" value="Genomic_DNA"/>
</dbReference>
<proteinExistence type="predicted"/>
<dbReference type="EC" id="1.1.1.17" evidence="5"/>
<dbReference type="InterPro" id="IPR013131">
    <property type="entry name" value="Mannitol_DH_N"/>
</dbReference>
<evidence type="ECO:0000259" key="3">
    <source>
        <dbReference type="Pfam" id="PF01232"/>
    </source>
</evidence>
<dbReference type="Gene3D" id="1.10.1040.10">
    <property type="entry name" value="N-(1-d-carboxylethyl)-l-norvaline Dehydrogenase, domain 2"/>
    <property type="match status" value="1"/>
</dbReference>
<dbReference type="Proteomes" id="UP001238163">
    <property type="component" value="Unassembled WGS sequence"/>
</dbReference>
<dbReference type="PANTHER" id="PTHR30524:SF0">
    <property type="entry name" value="ALTRONATE OXIDOREDUCTASE-RELATED"/>
    <property type="match status" value="1"/>
</dbReference>
<dbReference type="Gene3D" id="3.40.50.720">
    <property type="entry name" value="NAD(P)-binding Rossmann-like Domain"/>
    <property type="match status" value="1"/>
</dbReference>
<evidence type="ECO:0000313" key="5">
    <source>
        <dbReference type="EMBL" id="MDQ0291324.1"/>
    </source>
</evidence>
<keyword evidence="6" id="KW-1185">Reference proteome</keyword>
<feature type="domain" description="Mannitol dehydrogenase N-terminal" evidence="3">
    <location>
        <begin position="4"/>
        <end position="202"/>
    </location>
</feature>
<evidence type="ECO:0000259" key="4">
    <source>
        <dbReference type="Pfam" id="PF08125"/>
    </source>
</evidence>
<dbReference type="InterPro" id="IPR013328">
    <property type="entry name" value="6PGD_dom2"/>
</dbReference>
<accession>A0AAE4APG9</accession>
<reference evidence="5" key="1">
    <citation type="submission" date="2023-07" db="EMBL/GenBank/DDBJ databases">
        <title>Genomic Encyclopedia of Type Strains, Phase IV (KMG-IV): sequencing the most valuable type-strain genomes for metagenomic binning, comparative biology and taxonomic classification.</title>
        <authorList>
            <person name="Goeker M."/>
        </authorList>
    </citation>
    <scope>NUCLEOTIDE SEQUENCE</scope>
    <source>
        <strain evidence="5">DSM 24202</strain>
    </source>
</reference>
<dbReference type="Pfam" id="PF01232">
    <property type="entry name" value="Mannitol_dh"/>
    <property type="match status" value="1"/>
</dbReference>
<dbReference type="RefSeq" id="WP_307263953.1">
    <property type="nucleotide sequence ID" value="NZ_JAUSVL010000001.1"/>
</dbReference>
<evidence type="ECO:0000313" key="6">
    <source>
        <dbReference type="Proteomes" id="UP001238163"/>
    </source>
</evidence>
<dbReference type="Pfam" id="PF08125">
    <property type="entry name" value="Mannitol_dh_C"/>
    <property type="match status" value="1"/>
</dbReference>
<keyword evidence="2" id="KW-0520">NAD</keyword>
<evidence type="ECO:0000256" key="1">
    <source>
        <dbReference type="ARBA" id="ARBA00023002"/>
    </source>
</evidence>
<dbReference type="GO" id="GO:0008926">
    <property type="term" value="F:mannitol-1-phosphate 5-dehydrogenase activity"/>
    <property type="evidence" value="ECO:0007669"/>
    <property type="project" value="UniProtKB-EC"/>
</dbReference>
<comment type="caution">
    <text evidence="5">The sequence shown here is derived from an EMBL/GenBank/DDBJ whole genome shotgun (WGS) entry which is preliminary data.</text>
</comment>
<dbReference type="SUPFAM" id="SSF48179">
    <property type="entry name" value="6-phosphogluconate dehydrogenase C-terminal domain-like"/>
    <property type="match status" value="1"/>
</dbReference>
<dbReference type="SUPFAM" id="SSF51735">
    <property type="entry name" value="NAD(P)-binding Rossmann-fold domains"/>
    <property type="match status" value="1"/>
</dbReference>
<dbReference type="InterPro" id="IPR036291">
    <property type="entry name" value="NAD(P)-bd_dom_sf"/>
</dbReference>
<dbReference type="InterPro" id="IPR000669">
    <property type="entry name" value="Mannitol_DH"/>
</dbReference>
<keyword evidence="1 5" id="KW-0560">Oxidoreductase</keyword>
<evidence type="ECO:0000256" key="2">
    <source>
        <dbReference type="ARBA" id="ARBA00023027"/>
    </source>
</evidence>
<sequence>MKEQAVIFGAGNIGRGFIGQLFSESGYEVIFVDVDQDLIAALNRDHRYHLQTVSNTGVEDYHIGPVSAVNGANSAAVAQAIAGASIAATAVGANALRFVAPNLAAGLALRSAANAGPLNIIVCENLHGAAQHLRDLTAARSSEPAARDYLANSVGFVDTVIGRMVPAPTPDMRAADVSFIKVEPYKELPVDRSGFVGTIPTISAMHAEDNFGIYTARKLYVHNCGHALLAYVGYQRGYTFSYEAMADDEIRAFMLAGLRESVDGICAEFGADPAWLYSHVDDLLLRFANRQLGDTLYRLGRDPLRKLAAEDRLTGAANLACAAGLRPRHLAWGIAAALLFAPTDDNSAQELQRQLREQGVAATIATVAGIAPENALSALVQEAYAVLRATPTALPKV</sequence>
<dbReference type="GO" id="GO:0019592">
    <property type="term" value="P:mannitol catabolic process"/>
    <property type="evidence" value="ECO:0007669"/>
    <property type="project" value="TreeGrafter"/>
</dbReference>
<dbReference type="PANTHER" id="PTHR30524">
    <property type="entry name" value="MANNITOL-1-PHOSPHATE 5-DEHYDROGENASE"/>
    <property type="match status" value="1"/>
</dbReference>
<name>A0AAE4APG9_9BACT</name>